<feature type="compositionally biased region" description="Basic residues" evidence="1">
    <location>
        <begin position="46"/>
        <end position="55"/>
    </location>
</feature>
<evidence type="ECO:0000256" key="1">
    <source>
        <dbReference type="SAM" id="MobiDB-lite"/>
    </source>
</evidence>
<name>A0A392SHI1_9FABA</name>
<evidence type="ECO:0000313" key="2">
    <source>
        <dbReference type="EMBL" id="MCI47316.1"/>
    </source>
</evidence>
<sequence>MKPVNTAATENTGPPERQKEQNRIDRKQPIGTPVGTTQPILERTQIHNHRTTNLD</sequence>
<dbReference type="AlphaFoldDB" id="A0A392SHI1"/>
<comment type="caution">
    <text evidence="2">The sequence shown here is derived from an EMBL/GenBank/DDBJ whole genome shotgun (WGS) entry which is preliminary data.</text>
</comment>
<keyword evidence="3" id="KW-1185">Reference proteome</keyword>
<protein>
    <submittedName>
        <fullName evidence="2">Uncharacterized protein</fullName>
    </submittedName>
</protein>
<feature type="compositionally biased region" description="Polar residues" evidence="1">
    <location>
        <begin position="1"/>
        <end position="12"/>
    </location>
</feature>
<reference evidence="2 3" key="1">
    <citation type="journal article" date="2018" name="Front. Plant Sci.">
        <title>Red Clover (Trifolium pratense) and Zigzag Clover (T. medium) - A Picture of Genomic Similarities and Differences.</title>
        <authorList>
            <person name="Dluhosova J."/>
            <person name="Istvanek J."/>
            <person name="Nedelnik J."/>
            <person name="Repkova J."/>
        </authorList>
    </citation>
    <scope>NUCLEOTIDE SEQUENCE [LARGE SCALE GENOMIC DNA]</scope>
    <source>
        <strain evidence="3">cv. 10/8</strain>
        <tissue evidence="2">Leaf</tissue>
    </source>
</reference>
<dbReference type="Proteomes" id="UP000265520">
    <property type="component" value="Unassembled WGS sequence"/>
</dbReference>
<accession>A0A392SHI1</accession>
<evidence type="ECO:0000313" key="3">
    <source>
        <dbReference type="Proteomes" id="UP000265520"/>
    </source>
</evidence>
<feature type="compositionally biased region" description="Basic and acidic residues" evidence="1">
    <location>
        <begin position="16"/>
        <end position="28"/>
    </location>
</feature>
<dbReference type="EMBL" id="LXQA010370813">
    <property type="protein sequence ID" value="MCI47316.1"/>
    <property type="molecule type" value="Genomic_DNA"/>
</dbReference>
<proteinExistence type="predicted"/>
<feature type="region of interest" description="Disordered" evidence="1">
    <location>
        <begin position="1"/>
        <end position="55"/>
    </location>
</feature>
<organism evidence="2 3">
    <name type="scientific">Trifolium medium</name>
    <dbReference type="NCBI Taxonomy" id="97028"/>
    <lineage>
        <taxon>Eukaryota</taxon>
        <taxon>Viridiplantae</taxon>
        <taxon>Streptophyta</taxon>
        <taxon>Embryophyta</taxon>
        <taxon>Tracheophyta</taxon>
        <taxon>Spermatophyta</taxon>
        <taxon>Magnoliopsida</taxon>
        <taxon>eudicotyledons</taxon>
        <taxon>Gunneridae</taxon>
        <taxon>Pentapetalae</taxon>
        <taxon>rosids</taxon>
        <taxon>fabids</taxon>
        <taxon>Fabales</taxon>
        <taxon>Fabaceae</taxon>
        <taxon>Papilionoideae</taxon>
        <taxon>50 kb inversion clade</taxon>
        <taxon>NPAAA clade</taxon>
        <taxon>Hologalegina</taxon>
        <taxon>IRL clade</taxon>
        <taxon>Trifolieae</taxon>
        <taxon>Trifolium</taxon>
    </lineage>
</organism>
<feature type="non-terminal residue" evidence="2">
    <location>
        <position position="55"/>
    </location>
</feature>